<accession>A0A249L550</accession>
<evidence type="ECO:0000313" key="2">
    <source>
        <dbReference type="Proteomes" id="UP000217210"/>
    </source>
</evidence>
<proteinExistence type="predicted"/>
<protein>
    <submittedName>
        <fullName evidence="1">Uncharacterized protein</fullName>
    </submittedName>
</protein>
<dbReference type="KEGG" id="nab:B1sIIB91_04460"/>
<sequence>MGRGENWVRVSYDGLELNTGMSRKSVASGLKTLEALCIIGIKRSKQTKTRANTNEYFIQDYAYNIKVMKQISNGYFPIVGMCKACFKNVYAYEIGRAESCDYHRNCGGEVHVPGGLRDRVLSLKKSKGRLSLIENKTFAVDISSG</sequence>
<reference evidence="1 2" key="1">
    <citation type="submission" date="2016-07" db="EMBL/GenBank/DDBJ databases">
        <title>High microdiversification within the ubiquitous acI lineage of Actinobacteria.</title>
        <authorList>
            <person name="Neuenschwander S.M."/>
            <person name="Salcher M."/>
            <person name="Ghai R."/>
            <person name="Pernthaler J."/>
        </authorList>
    </citation>
    <scope>NUCLEOTIDE SEQUENCE [LARGE SCALE GENOMIC DNA]</scope>
    <source>
        <strain evidence="1">MMS-IIB-91</strain>
    </source>
</reference>
<name>A0A249L550_9ACTN</name>
<gene>
    <name evidence="1" type="ORF">B1sIIB91_04460</name>
</gene>
<evidence type="ECO:0000313" key="1">
    <source>
        <dbReference type="EMBL" id="ASY24147.1"/>
    </source>
</evidence>
<dbReference type="Proteomes" id="UP000217210">
    <property type="component" value="Chromosome"/>
</dbReference>
<dbReference type="AlphaFoldDB" id="A0A249L550"/>
<dbReference type="EMBL" id="CP016779">
    <property type="protein sequence ID" value="ASY24147.1"/>
    <property type="molecule type" value="Genomic_DNA"/>
</dbReference>
<keyword evidence="2" id="KW-1185">Reference proteome</keyword>
<organism evidence="1 2">
    <name type="scientific">Candidatus Nanopelagicus abundans</name>
    <dbReference type="NCBI Taxonomy" id="1884916"/>
    <lineage>
        <taxon>Bacteria</taxon>
        <taxon>Bacillati</taxon>
        <taxon>Actinomycetota</taxon>
        <taxon>Actinomycetes</taxon>
        <taxon>Candidatus Nanopelagicales</taxon>
        <taxon>Candidatus Nanopelagicaceae</taxon>
        <taxon>Candidatus Nanopelagicus</taxon>
    </lineage>
</organism>